<keyword evidence="3 4" id="KW-0597">Phosphoprotein</keyword>
<feature type="modified residue" description="4-aspartylphosphate" evidence="4">
    <location>
        <position position="508"/>
    </location>
</feature>
<feature type="domain" description="Histidine kinase" evidence="6">
    <location>
        <begin position="209"/>
        <end position="430"/>
    </location>
</feature>
<dbReference type="SUPFAM" id="SSF55874">
    <property type="entry name" value="ATPase domain of HSP90 chaperone/DNA topoisomerase II/histidine kinase"/>
    <property type="match status" value="1"/>
</dbReference>
<dbReference type="OrthoDB" id="9801651at2"/>
<feature type="transmembrane region" description="Helical" evidence="5">
    <location>
        <begin position="131"/>
        <end position="155"/>
    </location>
</feature>
<reference evidence="8 9" key="1">
    <citation type="submission" date="2018-10" db="EMBL/GenBank/DDBJ databases">
        <title>Parasedimentitalea marina sp. nov., a psychrophilic bacterium isolated from deep seawater of the New Britain Trench.</title>
        <authorList>
            <person name="Cao J."/>
        </authorList>
    </citation>
    <scope>NUCLEOTIDE SEQUENCE [LARGE SCALE GENOMIC DNA]</scope>
    <source>
        <strain evidence="8 9">W43</strain>
    </source>
</reference>
<keyword evidence="5" id="KW-0472">Membrane</keyword>
<evidence type="ECO:0000256" key="5">
    <source>
        <dbReference type="SAM" id="Phobius"/>
    </source>
</evidence>
<dbReference type="Gene3D" id="3.30.565.10">
    <property type="entry name" value="Histidine kinase-like ATPase, C-terminal domain"/>
    <property type="match status" value="1"/>
</dbReference>
<dbReference type="Pfam" id="PF00512">
    <property type="entry name" value="HisKA"/>
    <property type="match status" value="1"/>
</dbReference>
<dbReference type="PRINTS" id="PR00344">
    <property type="entry name" value="BCTRLSENSOR"/>
</dbReference>
<dbReference type="PANTHER" id="PTHR45339:SF5">
    <property type="entry name" value="HISTIDINE KINASE"/>
    <property type="match status" value="1"/>
</dbReference>
<dbReference type="InterPro" id="IPR036097">
    <property type="entry name" value="HisK_dim/P_sf"/>
</dbReference>
<proteinExistence type="predicted"/>
<evidence type="ECO:0000259" key="7">
    <source>
        <dbReference type="PROSITE" id="PS50110"/>
    </source>
</evidence>
<dbReference type="EMBL" id="CP033219">
    <property type="protein sequence ID" value="AZV80490.1"/>
    <property type="molecule type" value="Genomic_DNA"/>
</dbReference>
<keyword evidence="5" id="KW-0812">Transmembrane</keyword>
<dbReference type="InterPro" id="IPR001789">
    <property type="entry name" value="Sig_transdc_resp-reg_receiver"/>
</dbReference>
<accession>A0A3T0N8Y6</accession>
<dbReference type="PANTHER" id="PTHR45339">
    <property type="entry name" value="HYBRID SIGNAL TRANSDUCTION HISTIDINE KINASE J"/>
    <property type="match status" value="1"/>
</dbReference>
<dbReference type="InterPro" id="IPR003594">
    <property type="entry name" value="HATPase_dom"/>
</dbReference>
<dbReference type="InterPro" id="IPR003661">
    <property type="entry name" value="HisK_dim/P_dom"/>
</dbReference>
<dbReference type="EC" id="2.7.13.3" evidence="2"/>
<dbReference type="PROSITE" id="PS50110">
    <property type="entry name" value="RESPONSE_REGULATORY"/>
    <property type="match status" value="1"/>
</dbReference>
<comment type="catalytic activity">
    <reaction evidence="1">
        <text>ATP + protein L-histidine = ADP + protein N-phospho-L-histidine.</text>
        <dbReference type="EC" id="2.7.13.3"/>
    </reaction>
</comment>
<dbReference type="InterPro" id="IPR011006">
    <property type="entry name" value="CheY-like_superfamily"/>
</dbReference>
<name>A0A3T0N8Y6_9RHOB</name>
<dbReference type="Proteomes" id="UP000283063">
    <property type="component" value="Chromosome"/>
</dbReference>
<keyword evidence="9" id="KW-1185">Reference proteome</keyword>
<evidence type="ECO:0000256" key="3">
    <source>
        <dbReference type="ARBA" id="ARBA00022553"/>
    </source>
</evidence>
<feature type="transmembrane region" description="Helical" evidence="5">
    <location>
        <begin position="49"/>
        <end position="66"/>
    </location>
</feature>
<dbReference type="Gene3D" id="3.40.50.2300">
    <property type="match status" value="1"/>
</dbReference>
<evidence type="ECO:0000313" key="9">
    <source>
        <dbReference type="Proteomes" id="UP000283063"/>
    </source>
</evidence>
<dbReference type="KEGG" id="sedi:EBB79_14910"/>
<keyword evidence="5" id="KW-1133">Transmembrane helix</keyword>
<feature type="transmembrane region" description="Helical" evidence="5">
    <location>
        <begin position="161"/>
        <end position="180"/>
    </location>
</feature>
<evidence type="ECO:0000256" key="4">
    <source>
        <dbReference type="PROSITE-ProRule" id="PRU00169"/>
    </source>
</evidence>
<dbReference type="SMART" id="SM00388">
    <property type="entry name" value="HisKA"/>
    <property type="match status" value="1"/>
</dbReference>
<evidence type="ECO:0000256" key="2">
    <source>
        <dbReference type="ARBA" id="ARBA00012438"/>
    </source>
</evidence>
<dbReference type="InterPro" id="IPR036890">
    <property type="entry name" value="HATPase_C_sf"/>
</dbReference>
<feature type="domain" description="Response regulatory" evidence="7">
    <location>
        <begin position="459"/>
        <end position="576"/>
    </location>
</feature>
<dbReference type="PROSITE" id="PS50109">
    <property type="entry name" value="HIS_KIN"/>
    <property type="match status" value="1"/>
</dbReference>
<sequence length="584" mass="63025">MSRFNLSPDLKTSVAAQNKLVRADLPSRVTSITLVAFLSLYYLPMQTVGIVYFALALIELAGLFAYRKLEREVTLSGIVMLGGSAFIGIWVFNSIPLLLFLQPEPFPKLAGTMLVIIALNHSVVARSEWMLFGILTAVPIICAVGFMIVSFLYFFASPVEILIAVIIMVLGAGYVAHSMWTLNRLTSRLRGALSAAEAGSRAKSRFLAAMSHEIRTPLNAICGMSELIDEEDSDPETLRERTELLRKSAQALTGILDDVLDHAKIEAGHVELSLAAAAPGLEIASAVEVFRASAGDKALRLDINIADDMPSYAEFDALRLRQVIGNLVSNAVKFTDAGHVSVVAYCKPNGSQSTLTVEVSDSGRGMTANQSSHLFTDFYRVEDKDAPKVPGTGLGLAIARRFARMMGGDITVLSSPTQGSCFTFTSQISVLESTENHPVPSLSVVQDSDDSVKVPGQKSILVVDDTASNRMVVRAFLKKSEFEITEATNGAEALECLERKPIDLILLDMKMPVMDGRETIAEMARRGGRIGATPVIMLTANAAPEDRERYLALGVAGYIAKPVKKAVLLSEIRKVAADQIIGAA</sequence>
<dbReference type="SUPFAM" id="SSF47384">
    <property type="entry name" value="Homodimeric domain of signal transducing histidine kinase"/>
    <property type="match status" value="1"/>
</dbReference>
<dbReference type="SMART" id="SM00387">
    <property type="entry name" value="HATPase_c"/>
    <property type="match status" value="1"/>
</dbReference>
<dbReference type="InterPro" id="IPR004358">
    <property type="entry name" value="Sig_transdc_His_kin-like_C"/>
</dbReference>
<dbReference type="AlphaFoldDB" id="A0A3T0N8Y6"/>
<dbReference type="Gene3D" id="1.10.287.130">
    <property type="match status" value="1"/>
</dbReference>
<dbReference type="Pfam" id="PF02518">
    <property type="entry name" value="HATPase_c"/>
    <property type="match status" value="1"/>
</dbReference>
<dbReference type="CDD" id="cd16922">
    <property type="entry name" value="HATPase_EvgS-ArcB-TorS-like"/>
    <property type="match status" value="1"/>
</dbReference>
<gene>
    <name evidence="8" type="ORF">EBB79_14910</name>
</gene>
<evidence type="ECO:0000256" key="1">
    <source>
        <dbReference type="ARBA" id="ARBA00000085"/>
    </source>
</evidence>
<dbReference type="CDD" id="cd17546">
    <property type="entry name" value="REC_hyHK_CKI1_RcsC-like"/>
    <property type="match status" value="1"/>
</dbReference>
<protein>
    <recommendedName>
        <fullName evidence="2">histidine kinase</fullName>
        <ecNumber evidence="2">2.7.13.3</ecNumber>
    </recommendedName>
</protein>
<evidence type="ECO:0000259" key="6">
    <source>
        <dbReference type="PROSITE" id="PS50109"/>
    </source>
</evidence>
<dbReference type="GO" id="GO:0000155">
    <property type="term" value="F:phosphorelay sensor kinase activity"/>
    <property type="evidence" value="ECO:0007669"/>
    <property type="project" value="InterPro"/>
</dbReference>
<dbReference type="InterPro" id="IPR005467">
    <property type="entry name" value="His_kinase_dom"/>
</dbReference>
<dbReference type="CDD" id="cd00082">
    <property type="entry name" value="HisKA"/>
    <property type="match status" value="1"/>
</dbReference>
<dbReference type="SMART" id="SM00448">
    <property type="entry name" value="REC"/>
    <property type="match status" value="1"/>
</dbReference>
<dbReference type="SUPFAM" id="SSF52172">
    <property type="entry name" value="CheY-like"/>
    <property type="match status" value="1"/>
</dbReference>
<evidence type="ECO:0000313" key="8">
    <source>
        <dbReference type="EMBL" id="AZV80490.1"/>
    </source>
</evidence>
<feature type="transmembrane region" description="Helical" evidence="5">
    <location>
        <begin position="78"/>
        <end position="100"/>
    </location>
</feature>
<organism evidence="8 9">
    <name type="scientific">Parasedimentitalea marina</name>
    <dbReference type="NCBI Taxonomy" id="2483033"/>
    <lineage>
        <taxon>Bacteria</taxon>
        <taxon>Pseudomonadati</taxon>
        <taxon>Pseudomonadota</taxon>
        <taxon>Alphaproteobacteria</taxon>
        <taxon>Rhodobacterales</taxon>
        <taxon>Paracoccaceae</taxon>
        <taxon>Parasedimentitalea</taxon>
    </lineage>
</organism>
<dbReference type="Pfam" id="PF00072">
    <property type="entry name" value="Response_reg"/>
    <property type="match status" value="1"/>
</dbReference>